<proteinExistence type="predicted"/>
<protein>
    <recommendedName>
        <fullName evidence="3">Outer membrane protein beta-barrel domain-containing protein</fullName>
    </recommendedName>
</protein>
<accession>A2C1T0</accession>
<organism evidence="1 2">
    <name type="scientific">Prochlorococcus marinus (strain NATL1A)</name>
    <dbReference type="NCBI Taxonomy" id="167555"/>
    <lineage>
        <taxon>Bacteria</taxon>
        <taxon>Bacillati</taxon>
        <taxon>Cyanobacteriota</taxon>
        <taxon>Cyanophyceae</taxon>
        <taxon>Synechococcales</taxon>
        <taxon>Prochlorococcaceae</taxon>
        <taxon>Prochlorococcus</taxon>
    </lineage>
</organism>
<dbReference type="KEGG" id="pme:NATL1_08821"/>
<reference evidence="2" key="1">
    <citation type="journal article" date="2007" name="PLoS Genet.">
        <title>Patterns and implications of gene gain and loss in the evolution of Prochlorococcus.</title>
        <authorList>
            <person name="Kettler G.C."/>
            <person name="Martiny A.C."/>
            <person name="Huang K."/>
            <person name="Zucker J."/>
            <person name="Coleman M.L."/>
            <person name="Rodrigue S."/>
            <person name="Chen F."/>
            <person name="Lapidus A."/>
            <person name="Ferriera S."/>
            <person name="Johnson J."/>
            <person name="Steglich C."/>
            <person name="Church G.M."/>
            <person name="Richardson P."/>
            <person name="Chisholm S.W."/>
        </authorList>
    </citation>
    <scope>NUCLEOTIDE SEQUENCE [LARGE SCALE GENOMIC DNA]</scope>
    <source>
        <strain evidence="2">NATL1A</strain>
    </source>
</reference>
<dbReference type="HOGENOM" id="CLU_1239255_0_0_3"/>
<evidence type="ECO:0000313" key="2">
    <source>
        <dbReference type="Proteomes" id="UP000002592"/>
    </source>
</evidence>
<name>A2C1T0_PROM1</name>
<evidence type="ECO:0000313" key="1">
    <source>
        <dbReference type="EMBL" id="ABM75440.1"/>
    </source>
</evidence>
<gene>
    <name evidence="1" type="ordered locus">NATL1_08821</name>
</gene>
<dbReference type="AlphaFoldDB" id="A2C1T0"/>
<evidence type="ECO:0008006" key="3">
    <source>
        <dbReference type="Google" id="ProtNLM"/>
    </source>
</evidence>
<dbReference type="EMBL" id="CP000553">
    <property type="protein sequence ID" value="ABM75440.1"/>
    <property type="molecule type" value="Genomic_DNA"/>
</dbReference>
<sequence>MKNLSIKIVRFVMTTFILNYGLIYPTLSEEKDNALEVNNINNKKNKTAIEVSVGSFHPGPYAPYQLNKKKWNNCNTLNFCDLNNLFGKSFGVTYIKRFHEKNNRKVDIDSSITFSSQKYSSKDNSYLMFSIVPTYRYYPKNIGGRLNLGIGVGLNLASRDIPSESKDNENLNTQLNLEIAYRINKKTSSDLVMGIKHRCTLFGIIGGKLRGSQWFTIGLRKWY</sequence>
<dbReference type="Proteomes" id="UP000002592">
    <property type="component" value="Chromosome"/>
</dbReference>